<organism evidence="1 3">
    <name type="scientific">Durusdinium trenchii</name>
    <dbReference type="NCBI Taxonomy" id="1381693"/>
    <lineage>
        <taxon>Eukaryota</taxon>
        <taxon>Sar</taxon>
        <taxon>Alveolata</taxon>
        <taxon>Dinophyceae</taxon>
        <taxon>Suessiales</taxon>
        <taxon>Symbiodiniaceae</taxon>
        <taxon>Durusdinium</taxon>
    </lineage>
</organism>
<keyword evidence="3" id="KW-1185">Reference proteome</keyword>
<evidence type="ECO:0000313" key="2">
    <source>
        <dbReference type="EMBL" id="CAK9017543.1"/>
    </source>
</evidence>
<accession>A0ABP0JU10</accession>
<reference evidence="1 3" key="1">
    <citation type="submission" date="2024-02" db="EMBL/GenBank/DDBJ databases">
        <authorList>
            <person name="Chen Y."/>
            <person name="Shah S."/>
            <person name="Dougan E. K."/>
            <person name="Thang M."/>
            <person name="Chan C."/>
        </authorList>
    </citation>
    <scope>NUCLEOTIDE SEQUENCE [LARGE SCALE GENOMIC DNA]</scope>
</reference>
<dbReference type="EMBL" id="CAXAMN010006435">
    <property type="protein sequence ID" value="CAK9017543.1"/>
    <property type="molecule type" value="Genomic_DNA"/>
</dbReference>
<proteinExistence type="predicted"/>
<gene>
    <name evidence="1" type="ORF">CCMP2556_LOCUS12904</name>
    <name evidence="2" type="ORF">CCMP2556_LOCUS12911</name>
</gene>
<comment type="caution">
    <text evidence="1">The sequence shown here is derived from an EMBL/GenBank/DDBJ whole genome shotgun (WGS) entry which is preliminary data.</text>
</comment>
<sequence length="105" mass="11562">MSPCRIGHQSVFPGNFVLGKWECWPCLALSCFVMRLCIHSTLFFVDMVDFEQDIKDHLESKTPKKHTEIVLLASELLGSPAHSPGARPSGYAPCDSVISVDSKGI</sequence>
<evidence type="ECO:0000313" key="3">
    <source>
        <dbReference type="Proteomes" id="UP001642484"/>
    </source>
</evidence>
<dbReference type="EMBL" id="CAXAMN010006424">
    <property type="protein sequence ID" value="CAK9017527.1"/>
    <property type="molecule type" value="Genomic_DNA"/>
</dbReference>
<evidence type="ECO:0000313" key="1">
    <source>
        <dbReference type="EMBL" id="CAK9017527.1"/>
    </source>
</evidence>
<dbReference type="Proteomes" id="UP001642484">
    <property type="component" value="Unassembled WGS sequence"/>
</dbReference>
<name>A0ABP0JU10_9DINO</name>
<protein>
    <submittedName>
        <fullName evidence="1">Uncharacterized protein</fullName>
    </submittedName>
</protein>